<dbReference type="InterPro" id="IPR032567">
    <property type="entry name" value="RTL1-rel"/>
</dbReference>
<dbReference type="GO" id="GO:0008270">
    <property type="term" value="F:zinc ion binding"/>
    <property type="evidence" value="ECO:0007669"/>
    <property type="project" value="UniProtKB-KW"/>
</dbReference>
<name>A0A699HHC3_TANCI</name>
<dbReference type="PROSITE" id="PS50158">
    <property type="entry name" value="ZF_CCHC"/>
    <property type="match status" value="1"/>
</dbReference>
<dbReference type="GO" id="GO:0006508">
    <property type="term" value="P:proteolysis"/>
    <property type="evidence" value="ECO:0007669"/>
    <property type="project" value="InterPro"/>
</dbReference>
<dbReference type="InterPro" id="IPR045358">
    <property type="entry name" value="Ty3_capsid"/>
</dbReference>
<dbReference type="PROSITE" id="PS00141">
    <property type="entry name" value="ASP_PROTEASE"/>
    <property type="match status" value="1"/>
</dbReference>
<feature type="region of interest" description="Disordered" evidence="3">
    <location>
        <begin position="657"/>
        <end position="700"/>
    </location>
</feature>
<evidence type="ECO:0000256" key="3">
    <source>
        <dbReference type="SAM" id="MobiDB-lite"/>
    </source>
</evidence>
<keyword evidence="1" id="KW-0862">Zinc</keyword>
<dbReference type="PANTHER" id="PTHR15503:SF45">
    <property type="entry name" value="RNA-DIRECTED DNA POLYMERASE HOMOLOG"/>
    <property type="match status" value="1"/>
</dbReference>
<dbReference type="InterPro" id="IPR043502">
    <property type="entry name" value="DNA/RNA_pol_sf"/>
</dbReference>
<dbReference type="SMART" id="SM00343">
    <property type="entry name" value="ZnF_C2HC"/>
    <property type="match status" value="1"/>
</dbReference>
<dbReference type="Pfam" id="PF19259">
    <property type="entry name" value="Ty3_capsid"/>
    <property type="match status" value="1"/>
</dbReference>
<evidence type="ECO:0000256" key="2">
    <source>
        <dbReference type="SAM" id="Coils"/>
    </source>
</evidence>
<feature type="region of interest" description="Disordered" evidence="3">
    <location>
        <begin position="61"/>
        <end position="84"/>
    </location>
</feature>
<dbReference type="Pfam" id="PF00098">
    <property type="entry name" value="zf-CCHC"/>
    <property type="match status" value="1"/>
</dbReference>
<keyword evidence="2" id="KW-0175">Coiled coil</keyword>
<dbReference type="Gene3D" id="3.10.10.10">
    <property type="entry name" value="HIV Type 1 Reverse Transcriptase, subunit A, domain 1"/>
    <property type="match status" value="1"/>
</dbReference>
<sequence>MVNVIPPDHVDDVPVVEPNQHDDVLVVPEHVLVMKTRTQKKKNLRKKKILKKNKKTIWKSTSKKMRMSQTENPIEPEDETVPASVHEKGKANDKYYGKLILDSGNEVCSSVKQGTAAMEKLVVKLGNAEDKAECKKLNKELKEARLSNTFLRLQNERVERDLYWTRVRVHEFYQEMIRRRFVFEERPNEAIGVSIEDEKSPSNDASGSGPVRGQDIAPIVRECTFVGFMKCNPTVFHATEGAIELQRWFKKTKSVFGISECAEVKKVKFAAVILQGRALTWWNAKDATMGLETVNQMPWIEMKQLMTAEFCPIEKVQRMEHELWNLKVKEYNIVAYTQSNVFQMINKARDTVMSDYEDSRITYMDISSPFEHLSDIESSRVDGLPMIPQDLYVQAALQAPPSLDYVPSPEHPPSPVYDPEEDPADYPPDRGDMGDDEDESSDDDEDDDVDIEGNEEEVEHLAPADSTAVALLAVDHALSAEETEPFETDESAATPPPHPAYRVIATMSIIPQTSISLPSDIEIARLIAIPTPPPSPLSTLSSPLPPILLPLPQIFFPPLLPSLTLPTSPTYLPVGDSRPYYGFIATLDDEIMRVMKRDIRYGITDSWDEIVETMWGAPATNETKLGRDRHAHAHMALLMKREARMFSTSIRDCSFTGSRPHQTRAVRRGTKTVDETSYPDGRKMAPKRTTKANPATTTNTTTTTVTDAQLRALIEQGVNVALAARDVDRNTNSDDSHVSGTCVRRTERVTRKRTYLEFTKCQPLNFKGTKGVIELTQWFEKMETVFCISNFSVENHIKFSTCTLLGSALTLWNSHVMTVGPNVAYAMTWADLKKKMTDKYCSRVEIKKLEFELWNLKVKGTDVIGYNQRFQELALLCIRMFPEESDKIERHVSGLLNTIHESVVASKPKTMQEAIEMATELMDKKIRPFTNRQTETKRKQANANTANNQRATRASQEPTCYKCRSQGHFKKDCPKLKNNNRGTQGGNATASAKVYAVGRTGTNPDSNVVTGTFLLNNRYASILFDTGADRSFVSTAFSSQVAITPTTLDHYYDVELADGRIIRLNTILRGCTLNFLNHPFNIDLMPVELGSFDAIIGMDWLARYHEVIVCAEKIVHIPWGNEISIIHGDESDRGKETRLNIISCTKTQKYMLKGCHVFLAHVTTKKTKDKSEKKHLEDLPIVRDFLEVFPEDFPSLPPTRQVEFIIDLIPGAAPIAWAPYRLAPSEMKELPDQLKELSEKGFIRPNSSP</sequence>
<dbReference type="CDD" id="cd00303">
    <property type="entry name" value="retropepsin_like"/>
    <property type="match status" value="1"/>
</dbReference>
<protein>
    <recommendedName>
        <fullName evidence="4">CCHC-type domain-containing protein</fullName>
    </recommendedName>
</protein>
<organism evidence="5">
    <name type="scientific">Tanacetum cinerariifolium</name>
    <name type="common">Dalmatian daisy</name>
    <name type="synonym">Chrysanthemum cinerariifolium</name>
    <dbReference type="NCBI Taxonomy" id="118510"/>
    <lineage>
        <taxon>Eukaryota</taxon>
        <taxon>Viridiplantae</taxon>
        <taxon>Streptophyta</taxon>
        <taxon>Embryophyta</taxon>
        <taxon>Tracheophyta</taxon>
        <taxon>Spermatophyta</taxon>
        <taxon>Magnoliopsida</taxon>
        <taxon>eudicotyledons</taxon>
        <taxon>Gunneridae</taxon>
        <taxon>Pentapetalae</taxon>
        <taxon>asterids</taxon>
        <taxon>campanulids</taxon>
        <taxon>Asterales</taxon>
        <taxon>Asteraceae</taxon>
        <taxon>Asteroideae</taxon>
        <taxon>Anthemideae</taxon>
        <taxon>Anthemidinae</taxon>
        <taxon>Tanacetum</taxon>
    </lineage>
</organism>
<keyword evidence="1" id="KW-0863">Zinc-finger</keyword>
<dbReference type="SUPFAM" id="SSF50630">
    <property type="entry name" value="Acid proteases"/>
    <property type="match status" value="1"/>
</dbReference>
<dbReference type="InterPro" id="IPR001969">
    <property type="entry name" value="Aspartic_peptidase_AS"/>
</dbReference>
<keyword evidence="1" id="KW-0479">Metal-binding</keyword>
<dbReference type="Pfam" id="PF08284">
    <property type="entry name" value="RVP_2"/>
    <property type="match status" value="1"/>
</dbReference>
<gene>
    <name evidence="5" type="ORF">Tci_402061</name>
</gene>
<dbReference type="Gene3D" id="4.10.60.10">
    <property type="entry name" value="Zinc finger, CCHC-type"/>
    <property type="match status" value="1"/>
</dbReference>
<feature type="coiled-coil region" evidence="2">
    <location>
        <begin position="127"/>
        <end position="161"/>
    </location>
</feature>
<dbReference type="SUPFAM" id="SSF56672">
    <property type="entry name" value="DNA/RNA polymerases"/>
    <property type="match status" value="1"/>
</dbReference>
<dbReference type="InterPro" id="IPR021109">
    <property type="entry name" value="Peptidase_aspartic_dom_sf"/>
</dbReference>
<feature type="compositionally biased region" description="Low complexity" evidence="3">
    <location>
        <begin position="941"/>
        <end position="954"/>
    </location>
</feature>
<dbReference type="InterPro" id="IPR001878">
    <property type="entry name" value="Znf_CCHC"/>
</dbReference>
<feature type="region of interest" description="Disordered" evidence="3">
    <location>
        <begin position="933"/>
        <end position="955"/>
    </location>
</feature>
<proteinExistence type="predicted"/>
<dbReference type="EMBL" id="BKCJ010167280">
    <property type="protein sequence ID" value="GEY30087.1"/>
    <property type="molecule type" value="Genomic_DNA"/>
</dbReference>
<dbReference type="InterPro" id="IPR036875">
    <property type="entry name" value="Znf_CCHC_sf"/>
</dbReference>
<evidence type="ECO:0000259" key="4">
    <source>
        <dbReference type="PROSITE" id="PS50158"/>
    </source>
</evidence>
<evidence type="ECO:0000313" key="5">
    <source>
        <dbReference type="EMBL" id="GEY30087.1"/>
    </source>
</evidence>
<feature type="compositionally biased region" description="Basic residues" evidence="3">
    <location>
        <begin position="661"/>
        <end position="670"/>
    </location>
</feature>
<feature type="domain" description="CCHC-type" evidence="4">
    <location>
        <begin position="960"/>
        <end position="975"/>
    </location>
</feature>
<dbReference type="GO" id="GO:0003676">
    <property type="term" value="F:nucleic acid binding"/>
    <property type="evidence" value="ECO:0007669"/>
    <property type="project" value="InterPro"/>
</dbReference>
<feature type="compositionally biased region" description="Low complexity" evidence="3">
    <location>
        <begin position="691"/>
        <end position="700"/>
    </location>
</feature>
<feature type="region of interest" description="Disordered" evidence="3">
    <location>
        <begin position="402"/>
        <end position="450"/>
    </location>
</feature>
<reference evidence="5" key="1">
    <citation type="journal article" date="2019" name="Sci. Rep.">
        <title>Draft genome of Tanacetum cinerariifolium, the natural source of mosquito coil.</title>
        <authorList>
            <person name="Yamashiro T."/>
            <person name="Shiraishi A."/>
            <person name="Satake H."/>
            <person name="Nakayama K."/>
        </authorList>
    </citation>
    <scope>NUCLEOTIDE SEQUENCE</scope>
</reference>
<dbReference type="GO" id="GO:0004190">
    <property type="term" value="F:aspartic-type endopeptidase activity"/>
    <property type="evidence" value="ECO:0007669"/>
    <property type="project" value="InterPro"/>
</dbReference>
<accession>A0A699HHC3</accession>
<evidence type="ECO:0000256" key="1">
    <source>
        <dbReference type="PROSITE-ProRule" id="PRU00047"/>
    </source>
</evidence>
<feature type="compositionally biased region" description="Acidic residues" evidence="3">
    <location>
        <begin position="434"/>
        <end position="450"/>
    </location>
</feature>
<dbReference type="Gene3D" id="2.40.70.10">
    <property type="entry name" value="Acid Proteases"/>
    <property type="match status" value="1"/>
</dbReference>
<dbReference type="PANTHER" id="PTHR15503">
    <property type="entry name" value="LDOC1 RELATED"/>
    <property type="match status" value="1"/>
</dbReference>
<dbReference type="AlphaFoldDB" id="A0A699HHC3"/>
<comment type="caution">
    <text evidence="5">The sequence shown here is derived from an EMBL/GenBank/DDBJ whole genome shotgun (WGS) entry which is preliminary data.</text>
</comment>
<dbReference type="SUPFAM" id="SSF57756">
    <property type="entry name" value="Retrovirus zinc finger-like domains"/>
    <property type="match status" value="1"/>
</dbReference>